<evidence type="ECO:0000313" key="8">
    <source>
        <dbReference type="EMBL" id="MCE5173000.1"/>
    </source>
</evidence>
<evidence type="ECO:0000256" key="5">
    <source>
        <dbReference type="ARBA" id="ARBA00023125"/>
    </source>
</evidence>
<dbReference type="EMBL" id="JAJNBZ010000039">
    <property type="protein sequence ID" value="MCE5173000.1"/>
    <property type="molecule type" value="Genomic_DNA"/>
</dbReference>
<dbReference type="SMART" id="SM00345">
    <property type="entry name" value="HTH_GNTR"/>
    <property type="match status" value="1"/>
</dbReference>
<name>A0ABS8YME6_9BACL</name>
<dbReference type="PANTHER" id="PTHR30061:SF50">
    <property type="entry name" value="MALTOSE_MALTODEXTRIN-BINDING PERIPLASMIC PROTEIN"/>
    <property type="match status" value="1"/>
</dbReference>
<dbReference type="PROSITE" id="PS50949">
    <property type="entry name" value="HTH_GNTR"/>
    <property type="match status" value="1"/>
</dbReference>
<evidence type="ECO:0000256" key="6">
    <source>
        <dbReference type="ARBA" id="ARBA00023163"/>
    </source>
</evidence>
<dbReference type="Proteomes" id="UP001199916">
    <property type="component" value="Unassembled WGS sequence"/>
</dbReference>
<proteinExistence type="inferred from homology"/>
<feature type="domain" description="HTH gntR-type" evidence="7">
    <location>
        <begin position="11"/>
        <end position="79"/>
    </location>
</feature>
<keyword evidence="3" id="KW-0732">Signal</keyword>
<keyword evidence="9" id="KW-1185">Reference proteome</keyword>
<dbReference type="Pfam" id="PF00392">
    <property type="entry name" value="GntR"/>
    <property type="match status" value="1"/>
</dbReference>
<dbReference type="InterPro" id="IPR036388">
    <property type="entry name" value="WH-like_DNA-bd_sf"/>
</dbReference>
<gene>
    <name evidence="8" type="ORF">LQV63_27435</name>
</gene>
<dbReference type="PANTHER" id="PTHR30061">
    <property type="entry name" value="MALTOSE-BINDING PERIPLASMIC PROTEIN"/>
    <property type="match status" value="1"/>
</dbReference>
<evidence type="ECO:0000256" key="2">
    <source>
        <dbReference type="ARBA" id="ARBA00022448"/>
    </source>
</evidence>
<accession>A0ABS8YME6</accession>
<keyword evidence="5" id="KW-0238">DNA-binding</keyword>
<dbReference type="InterPro" id="IPR036390">
    <property type="entry name" value="WH_DNA-bd_sf"/>
</dbReference>
<dbReference type="InterPro" id="IPR006059">
    <property type="entry name" value="SBP"/>
</dbReference>
<keyword evidence="4" id="KW-0805">Transcription regulation</keyword>
<evidence type="ECO:0000256" key="3">
    <source>
        <dbReference type="ARBA" id="ARBA00022729"/>
    </source>
</evidence>
<dbReference type="SUPFAM" id="SSF53850">
    <property type="entry name" value="Periplasmic binding protein-like II"/>
    <property type="match status" value="1"/>
</dbReference>
<dbReference type="InterPro" id="IPR000524">
    <property type="entry name" value="Tscrpt_reg_HTH_GntR"/>
</dbReference>
<keyword evidence="2" id="KW-0813">Transport</keyword>
<dbReference type="SUPFAM" id="SSF46785">
    <property type="entry name" value="Winged helix' DNA-binding domain"/>
    <property type="match status" value="1"/>
</dbReference>
<evidence type="ECO:0000256" key="1">
    <source>
        <dbReference type="ARBA" id="ARBA00008520"/>
    </source>
</evidence>
<dbReference type="Gene3D" id="1.10.10.10">
    <property type="entry name" value="Winged helix-like DNA-binding domain superfamily/Winged helix DNA-binding domain"/>
    <property type="match status" value="1"/>
</dbReference>
<evidence type="ECO:0000313" key="9">
    <source>
        <dbReference type="Proteomes" id="UP001199916"/>
    </source>
</evidence>
<keyword evidence="6" id="KW-0804">Transcription</keyword>
<dbReference type="Pfam" id="PF01547">
    <property type="entry name" value="SBP_bac_1"/>
    <property type="match status" value="1"/>
</dbReference>
<evidence type="ECO:0000259" key="7">
    <source>
        <dbReference type="PROSITE" id="PS50949"/>
    </source>
</evidence>
<comment type="caution">
    <text evidence="8">The sequence shown here is derived from an EMBL/GenBank/DDBJ whole genome shotgun (WGS) entry which is preliminary data.</text>
</comment>
<protein>
    <submittedName>
        <fullName evidence="8">Extracellular solute-binding protein</fullName>
    </submittedName>
</protein>
<organism evidence="8 9">
    <name type="scientific">Paenibacillus profundus</name>
    <dbReference type="NCBI Taxonomy" id="1173085"/>
    <lineage>
        <taxon>Bacteria</taxon>
        <taxon>Bacillati</taxon>
        <taxon>Bacillota</taxon>
        <taxon>Bacilli</taxon>
        <taxon>Bacillales</taxon>
        <taxon>Paenibacillaceae</taxon>
        <taxon>Paenibacillus</taxon>
    </lineage>
</organism>
<evidence type="ECO:0000256" key="4">
    <source>
        <dbReference type="ARBA" id="ARBA00023015"/>
    </source>
</evidence>
<dbReference type="RefSeq" id="WP_233699024.1">
    <property type="nucleotide sequence ID" value="NZ_JAJNBZ010000039.1"/>
</dbReference>
<reference evidence="8 9" key="1">
    <citation type="submission" date="2021-11" db="EMBL/GenBank/DDBJ databases">
        <title>Draft genome sequence of Paenibacillus profundus YoMME, a new Gram-positive bacteria with exoelectrogenic properties.</title>
        <authorList>
            <person name="Hubenova Y."/>
            <person name="Hubenova E."/>
            <person name="Manasiev Y."/>
            <person name="Peykov S."/>
            <person name="Mitov M."/>
        </authorList>
    </citation>
    <scope>NUCLEOTIDE SEQUENCE [LARGE SCALE GENOMIC DNA]</scope>
    <source>
        <strain evidence="8 9">YoMME</strain>
    </source>
</reference>
<comment type="similarity">
    <text evidence="1">Belongs to the bacterial solute-binding protein 1 family.</text>
</comment>
<dbReference type="Gene3D" id="3.40.190.10">
    <property type="entry name" value="Periplasmic binding protein-like II"/>
    <property type="match status" value="1"/>
</dbReference>
<sequence length="463" mass="53774">MTSKPSRTTFRKRLDEMVSVLREEIVTGKRIIGEYLPSELALGEQFQLSKNSVRKGLDILVSEQLIEKVPRIGNRVLNPGREGTVELRFGYYKSVVEEAAMEQLLSDFQQQYPHIRVQMIPLPYENYSDTVSEYIERDMLDIATVNYSDFQMFVHEGHHHLLEPIMSPSGQYPFISDSFSYQNHILALPLIFSPVILCYNRDHFAEKDIAEPDSSWRWSDLMEAAAQLGNEQDRYGFYFHLLSNNRWPVFLLQSGSVVERDEQGRVQLGDSKLMEGIRLSRDLLGHQHIFPNYMSESDADAEELFRQGKVSMIMSTYFSLNHLKDVQFSFDVAPLPYLNEAKTLLLAIGLMVGRKSKAKEAAKTLVDYLLSYSAQLTIRKNTFSIPAHKKAAEWSGTDILIRPSRFSMYREIIPSFRFFSELRLRSDEIDRMRNEMKLYWSHMEEEDELCSRLEHMLDRATAQ</sequence>